<feature type="domain" description="HTH merR-type" evidence="3">
    <location>
        <begin position="18"/>
        <end position="84"/>
    </location>
</feature>
<dbReference type="NCBIfam" id="NF047375">
    <property type="entry name" value="HeatShock_HspR"/>
    <property type="match status" value="1"/>
</dbReference>
<evidence type="ECO:0000256" key="1">
    <source>
        <dbReference type="ARBA" id="ARBA00023125"/>
    </source>
</evidence>
<reference evidence="4 5" key="1">
    <citation type="submission" date="2017-02" db="EMBL/GenBank/DDBJ databases">
        <authorList>
            <person name="Peterson S.W."/>
        </authorList>
    </citation>
    <scope>NUCLEOTIDE SEQUENCE [LARGE SCALE GENOMIC DNA]</scope>
    <source>
        <strain evidence="4 5">LSP_Lj1</strain>
    </source>
</reference>
<protein>
    <submittedName>
        <fullName evidence="4">HspR, transcriptional repressor of DnaK operon</fullName>
    </submittedName>
</protein>
<dbReference type="AlphaFoldDB" id="A0A1R4I8D3"/>
<dbReference type="PROSITE" id="PS50937">
    <property type="entry name" value="HTH_MERR_2"/>
    <property type="match status" value="1"/>
</dbReference>
<dbReference type="STRING" id="1255658.FM114_00450"/>
<evidence type="ECO:0000313" key="5">
    <source>
        <dbReference type="Proteomes" id="UP000188342"/>
    </source>
</evidence>
<dbReference type="SMART" id="SM00422">
    <property type="entry name" value="HTH_MERR"/>
    <property type="match status" value="1"/>
</dbReference>
<dbReference type="Pfam" id="PF13411">
    <property type="entry name" value="MerR_1"/>
    <property type="match status" value="1"/>
</dbReference>
<dbReference type="GO" id="GO:0003677">
    <property type="term" value="F:DNA binding"/>
    <property type="evidence" value="ECO:0007669"/>
    <property type="project" value="UniProtKB-KW"/>
</dbReference>
<dbReference type="Proteomes" id="UP000188342">
    <property type="component" value="Unassembled WGS sequence"/>
</dbReference>
<accession>A0A1R4I8D3</accession>
<dbReference type="InterPro" id="IPR009061">
    <property type="entry name" value="DNA-bd_dom_put_sf"/>
</dbReference>
<dbReference type="InterPro" id="IPR000551">
    <property type="entry name" value="MerR-type_HTH_dom"/>
</dbReference>
<dbReference type="EMBL" id="FUKQ01000001">
    <property type="protein sequence ID" value="SJN16095.1"/>
    <property type="molecule type" value="Genomic_DNA"/>
</dbReference>
<keyword evidence="1" id="KW-0238">DNA-binding</keyword>
<keyword evidence="2" id="KW-0175">Coiled coil</keyword>
<dbReference type="Gene3D" id="1.10.1660.10">
    <property type="match status" value="1"/>
</dbReference>
<dbReference type="OrthoDB" id="5345718at2"/>
<dbReference type="PANTHER" id="PTHR30204:SF58">
    <property type="entry name" value="HTH-TYPE TRANSCRIPTIONAL REGULATOR YFMP"/>
    <property type="match status" value="1"/>
</dbReference>
<evidence type="ECO:0000259" key="3">
    <source>
        <dbReference type="PROSITE" id="PS50937"/>
    </source>
</evidence>
<dbReference type="PRINTS" id="PR00040">
    <property type="entry name" value="HTHMERR"/>
</dbReference>
<dbReference type="InterPro" id="IPR047057">
    <property type="entry name" value="MerR_fam"/>
</dbReference>
<dbReference type="PANTHER" id="PTHR30204">
    <property type="entry name" value="REDOX-CYCLING DRUG-SENSING TRANSCRIPTIONAL ACTIVATOR SOXR"/>
    <property type="match status" value="1"/>
</dbReference>
<evidence type="ECO:0000313" key="4">
    <source>
        <dbReference type="EMBL" id="SJN16095.1"/>
    </source>
</evidence>
<dbReference type="GO" id="GO:0003700">
    <property type="term" value="F:DNA-binding transcription factor activity"/>
    <property type="evidence" value="ECO:0007669"/>
    <property type="project" value="InterPro"/>
</dbReference>
<dbReference type="RefSeq" id="WP_094763234.1">
    <property type="nucleotide sequence ID" value="NZ_FUKQ01000001.1"/>
</dbReference>
<proteinExistence type="predicted"/>
<feature type="coiled-coil region" evidence="2">
    <location>
        <begin position="81"/>
        <end position="108"/>
    </location>
</feature>
<name>A0A1R4I8D3_9ACTN</name>
<keyword evidence="5" id="KW-1185">Reference proteome</keyword>
<organism evidence="4 5">
    <name type="scientific">Luteococcus japonicus LSP_Lj1</name>
    <dbReference type="NCBI Taxonomy" id="1255658"/>
    <lineage>
        <taxon>Bacteria</taxon>
        <taxon>Bacillati</taxon>
        <taxon>Actinomycetota</taxon>
        <taxon>Actinomycetes</taxon>
        <taxon>Propionibacteriales</taxon>
        <taxon>Propionibacteriaceae</taxon>
        <taxon>Luteococcus</taxon>
    </lineage>
</organism>
<evidence type="ECO:0000256" key="2">
    <source>
        <dbReference type="SAM" id="Coils"/>
    </source>
</evidence>
<gene>
    <name evidence="4" type="ORF">FM114_00450</name>
</gene>
<sequence length="142" mass="15712">MSEKYPQVVDRDAAIFAIGVAANLAGMHPQTLRQYDRLGLVVPHRSRGRGRRYSPRDVAKLRLVQHLSQEEGINLSGIQRILELENELDRVRHQLAEANALLDEGRAARLAPAGTRLFTAGASGDVHLGRPVVRRQLALPGR</sequence>
<dbReference type="SUPFAM" id="SSF46955">
    <property type="entry name" value="Putative DNA-binding domain"/>
    <property type="match status" value="1"/>
</dbReference>